<organism evidence="2 3">
    <name type="scientific">Catenulispora subtropica</name>
    <dbReference type="NCBI Taxonomy" id="450798"/>
    <lineage>
        <taxon>Bacteria</taxon>
        <taxon>Bacillati</taxon>
        <taxon>Actinomycetota</taxon>
        <taxon>Actinomycetes</taxon>
        <taxon>Catenulisporales</taxon>
        <taxon>Catenulisporaceae</taxon>
        <taxon>Catenulispora</taxon>
    </lineage>
</organism>
<evidence type="ECO:0008006" key="4">
    <source>
        <dbReference type="Google" id="ProtNLM"/>
    </source>
</evidence>
<name>A0ABN2T0F0_9ACTN</name>
<evidence type="ECO:0000256" key="1">
    <source>
        <dbReference type="SAM" id="Phobius"/>
    </source>
</evidence>
<feature type="transmembrane region" description="Helical" evidence="1">
    <location>
        <begin position="44"/>
        <end position="66"/>
    </location>
</feature>
<dbReference type="InterPro" id="IPR058061">
    <property type="entry name" value="SCO4848-like"/>
</dbReference>
<reference evidence="2 3" key="1">
    <citation type="journal article" date="2019" name="Int. J. Syst. Evol. Microbiol.">
        <title>The Global Catalogue of Microorganisms (GCM) 10K type strain sequencing project: providing services to taxonomists for standard genome sequencing and annotation.</title>
        <authorList>
            <consortium name="The Broad Institute Genomics Platform"/>
            <consortium name="The Broad Institute Genome Sequencing Center for Infectious Disease"/>
            <person name="Wu L."/>
            <person name="Ma J."/>
        </authorList>
    </citation>
    <scope>NUCLEOTIDE SEQUENCE [LARGE SCALE GENOMIC DNA]</scope>
    <source>
        <strain evidence="2 3">JCM 16013</strain>
    </source>
</reference>
<dbReference type="Proteomes" id="UP001499854">
    <property type="component" value="Unassembled WGS sequence"/>
</dbReference>
<evidence type="ECO:0000313" key="2">
    <source>
        <dbReference type="EMBL" id="GAA1995381.1"/>
    </source>
</evidence>
<evidence type="ECO:0000313" key="3">
    <source>
        <dbReference type="Proteomes" id="UP001499854"/>
    </source>
</evidence>
<proteinExistence type="predicted"/>
<keyword evidence="3" id="KW-1185">Reference proteome</keyword>
<protein>
    <recommendedName>
        <fullName evidence="4">Integral membrane protein</fullName>
    </recommendedName>
</protein>
<comment type="caution">
    <text evidence="2">The sequence shown here is derived from an EMBL/GenBank/DDBJ whole genome shotgun (WGS) entry which is preliminary data.</text>
</comment>
<keyword evidence="1" id="KW-0812">Transmembrane</keyword>
<sequence>MKLGRVASWFLLAFGAWSLLIWPRFLKAIWQDHRSWDNGPTSFFLVHLVLVVVSITAGLAIGAIGWRSLRSLRKMNA</sequence>
<keyword evidence="1" id="KW-1133">Transmembrane helix</keyword>
<dbReference type="EMBL" id="BAAAQM010000054">
    <property type="protein sequence ID" value="GAA1995381.1"/>
    <property type="molecule type" value="Genomic_DNA"/>
</dbReference>
<keyword evidence="1" id="KW-0472">Membrane</keyword>
<gene>
    <name evidence="2" type="ORF">GCM10009838_70200</name>
</gene>
<accession>A0ABN2T0F0</accession>
<dbReference type="RefSeq" id="WP_344661477.1">
    <property type="nucleotide sequence ID" value="NZ_BAAAQM010000054.1"/>
</dbReference>
<dbReference type="NCBIfam" id="NF046117">
    <property type="entry name" value="SCO4848_fam"/>
    <property type="match status" value="1"/>
</dbReference>
<dbReference type="Pfam" id="PF26606">
    <property type="entry name" value="SCO4848"/>
    <property type="match status" value="1"/>
</dbReference>